<sequence length="103" mass="11440">MSHRVELHPAALEQMKGLPSQAFDALLSRTVDLLEEPWDARYLYPGESEYRQTTFGDAGIMYFKVDEAQTADHDLQRDVGGMTPTVTAISAAKGTHRQLSSTL</sequence>
<dbReference type="EMBL" id="BLAD01000037">
    <property type="protein sequence ID" value="GER98824.1"/>
    <property type="molecule type" value="Genomic_DNA"/>
</dbReference>
<dbReference type="Proteomes" id="UP000334990">
    <property type="component" value="Unassembled WGS sequence"/>
</dbReference>
<protein>
    <submittedName>
        <fullName evidence="1">Uncharacterized protein</fullName>
    </submittedName>
</protein>
<reference evidence="1 2" key="1">
    <citation type="submission" date="2019-10" db="EMBL/GenBank/DDBJ databases">
        <title>Whole genome shotgun sequence of Acrocarpospora corrugata NBRC 13972.</title>
        <authorList>
            <person name="Ichikawa N."/>
            <person name="Kimura A."/>
            <person name="Kitahashi Y."/>
            <person name="Komaki H."/>
            <person name="Oguchi A."/>
        </authorList>
    </citation>
    <scope>NUCLEOTIDE SEQUENCE [LARGE SCALE GENOMIC DNA]</scope>
    <source>
        <strain evidence="1 2">NBRC 13972</strain>
    </source>
</reference>
<organism evidence="1 2">
    <name type="scientific">Acrocarpospora corrugata</name>
    <dbReference type="NCBI Taxonomy" id="35763"/>
    <lineage>
        <taxon>Bacteria</taxon>
        <taxon>Bacillati</taxon>
        <taxon>Actinomycetota</taxon>
        <taxon>Actinomycetes</taxon>
        <taxon>Streptosporangiales</taxon>
        <taxon>Streptosporangiaceae</taxon>
        <taxon>Acrocarpospora</taxon>
    </lineage>
</organism>
<proteinExistence type="predicted"/>
<accession>A0A5M3VPV8</accession>
<name>A0A5M3VPV8_9ACTN</name>
<comment type="caution">
    <text evidence="1">The sequence shown here is derived from an EMBL/GenBank/DDBJ whole genome shotgun (WGS) entry which is preliminary data.</text>
</comment>
<dbReference type="AlphaFoldDB" id="A0A5M3VPV8"/>
<evidence type="ECO:0000313" key="2">
    <source>
        <dbReference type="Proteomes" id="UP000334990"/>
    </source>
</evidence>
<gene>
    <name evidence="1" type="ORF">Acor_08880</name>
</gene>
<keyword evidence="2" id="KW-1185">Reference proteome</keyword>
<evidence type="ECO:0000313" key="1">
    <source>
        <dbReference type="EMBL" id="GER98824.1"/>
    </source>
</evidence>